<keyword evidence="8 10" id="KW-1133">Transmembrane helix</keyword>
<dbReference type="PANTHER" id="PTHR13205:SF15">
    <property type="entry name" value="DOLICHOL KINASE"/>
    <property type="match status" value="1"/>
</dbReference>
<evidence type="ECO:0000256" key="1">
    <source>
        <dbReference type="ARBA" id="ARBA00004477"/>
    </source>
</evidence>
<feature type="transmembrane region" description="Helical" evidence="10">
    <location>
        <begin position="335"/>
        <end position="363"/>
    </location>
</feature>
<feature type="transmembrane region" description="Helical" evidence="10">
    <location>
        <begin position="524"/>
        <end position="543"/>
    </location>
</feature>
<keyword evidence="9 10" id="KW-0472">Membrane</keyword>
<comment type="caution">
    <text evidence="11">The sequence shown here is derived from an EMBL/GenBank/DDBJ whole genome shotgun (WGS) entry which is preliminary data.</text>
</comment>
<feature type="transmembrane region" description="Helical" evidence="10">
    <location>
        <begin position="462"/>
        <end position="477"/>
    </location>
</feature>
<sequence length="656" mass="74133">MIFDFSSSSSSSVLSSTPKQDCNFLVARKRNLFSFSSAGSSSTSESEVEYNFEEIGVPRTELAYKLSNVTPPPIPVAASTLERIILLSTALSASLKLVSLMAANEVGRVEGLDLMLLSIWTWLIYSFGFPFSNNKEKLFHRLWGTDENFYRNDVDDGAFYGTLLIPIVAAAKIIDTQRSLPSQSPPSSSPLSSLEYHDSFMDVVQVNFELCFIMGCGLIFHMFMSKHIKTNLGSIWTMIIITVLSILFAAFMAAMGFLPLIQKLPSDYIIFSQFFYQVSLYSITKLMKKSFTFGEVAIISQALTLLAVEGWVITINKFKLLKLIPIENHIPSNIVIFQIALILGMPLIGIILSPFLIHSRYLAQQRTWKSKRAHVLNNNGKTKMAIVIYSVTVLIIGLVGLWVQSFLDGNPYSWIFKFVIKTRARIFLCIYWTGLITLSLVLFNHIGQTRRSYYSLNTKRKYFHFLALIMFIPGYLYEPEFMHLAFSVAFAALIYLEYLRYFAVYPLGKQLHMFLNEFLDSRDSGPCILSHIYLLVGCAGCIWLDGSFILANLSGIFTLGLGDSMASIIGRRYGRNRWPRSFKTLEGSTAFFVFLFIGAFIVANISSSSNMWPNSAQWFSYAITVLITSFLEAVSYQNDNLILPLFMWSLVNILII</sequence>
<dbReference type="GO" id="GO:0043048">
    <property type="term" value="P:dolichyl monophosphate biosynthetic process"/>
    <property type="evidence" value="ECO:0007669"/>
    <property type="project" value="TreeGrafter"/>
</dbReference>
<evidence type="ECO:0000256" key="5">
    <source>
        <dbReference type="ARBA" id="ARBA00022692"/>
    </source>
</evidence>
<dbReference type="GO" id="GO:0005789">
    <property type="term" value="C:endoplasmic reticulum membrane"/>
    <property type="evidence" value="ECO:0007669"/>
    <property type="project" value="UniProtKB-SubCell"/>
</dbReference>
<evidence type="ECO:0000256" key="9">
    <source>
        <dbReference type="ARBA" id="ARBA00023136"/>
    </source>
</evidence>
<proteinExistence type="inferred from homology"/>
<feature type="transmembrane region" description="Helical" evidence="10">
    <location>
        <begin position="268"/>
        <end position="284"/>
    </location>
</feature>
<dbReference type="EMBL" id="QKYT01000390">
    <property type="protein sequence ID" value="RIA86006.1"/>
    <property type="molecule type" value="Genomic_DNA"/>
</dbReference>
<comment type="similarity">
    <text evidence="2">Belongs to the polyprenol kinase family.</text>
</comment>
<feature type="transmembrane region" description="Helical" evidence="10">
    <location>
        <begin position="549"/>
        <end position="569"/>
    </location>
</feature>
<protein>
    <recommendedName>
        <fullName evidence="3">dolichol kinase</fullName>
        <ecNumber evidence="3">2.7.1.108</ecNumber>
    </recommendedName>
</protein>
<evidence type="ECO:0000256" key="2">
    <source>
        <dbReference type="ARBA" id="ARBA00010794"/>
    </source>
</evidence>
<evidence type="ECO:0000313" key="12">
    <source>
        <dbReference type="Proteomes" id="UP000265703"/>
    </source>
</evidence>
<evidence type="ECO:0000256" key="8">
    <source>
        <dbReference type="ARBA" id="ARBA00022989"/>
    </source>
</evidence>
<dbReference type="AlphaFoldDB" id="A0A397SN23"/>
<comment type="subcellular location">
    <subcellularLocation>
        <location evidence="1">Endoplasmic reticulum membrane</location>
        <topology evidence="1">Multi-pass membrane protein</topology>
    </subcellularLocation>
</comment>
<dbReference type="Proteomes" id="UP000265703">
    <property type="component" value="Unassembled WGS sequence"/>
</dbReference>
<feature type="transmembrane region" description="Helical" evidence="10">
    <location>
        <begin position="424"/>
        <end position="442"/>
    </location>
</feature>
<keyword evidence="5 10" id="KW-0812">Transmembrane</keyword>
<evidence type="ECO:0000313" key="11">
    <source>
        <dbReference type="EMBL" id="RIA86006.1"/>
    </source>
</evidence>
<dbReference type="OrthoDB" id="377083at2759"/>
<dbReference type="GO" id="GO:0004168">
    <property type="term" value="F:dolichol kinase activity"/>
    <property type="evidence" value="ECO:0007669"/>
    <property type="project" value="UniProtKB-EC"/>
</dbReference>
<dbReference type="InterPro" id="IPR032974">
    <property type="entry name" value="Polypren_kinase"/>
</dbReference>
<dbReference type="STRING" id="658196.A0A397SN23"/>
<reference evidence="11 12" key="1">
    <citation type="submission" date="2018-06" db="EMBL/GenBank/DDBJ databases">
        <title>Comparative genomics reveals the genomic features of Rhizophagus irregularis, R. cerebriforme, R. diaphanum and Gigaspora rosea, and their symbiotic lifestyle signature.</title>
        <authorList>
            <person name="Morin E."/>
            <person name="San Clemente H."/>
            <person name="Chen E.C.H."/>
            <person name="De La Providencia I."/>
            <person name="Hainaut M."/>
            <person name="Kuo A."/>
            <person name="Kohler A."/>
            <person name="Murat C."/>
            <person name="Tang N."/>
            <person name="Roy S."/>
            <person name="Loubradou J."/>
            <person name="Henrissat B."/>
            <person name="Grigoriev I.V."/>
            <person name="Corradi N."/>
            <person name="Roux C."/>
            <person name="Martin F.M."/>
        </authorList>
    </citation>
    <scope>NUCLEOTIDE SEQUENCE [LARGE SCALE GENOMIC DNA]</scope>
    <source>
        <strain evidence="11 12">DAOM 227022</strain>
    </source>
</reference>
<dbReference type="PANTHER" id="PTHR13205">
    <property type="entry name" value="TRANSMEMBRANE PROTEIN 15-RELATED"/>
    <property type="match status" value="1"/>
</dbReference>
<feature type="transmembrane region" description="Helical" evidence="10">
    <location>
        <begin position="589"/>
        <end position="606"/>
    </location>
</feature>
<keyword evidence="7" id="KW-0256">Endoplasmic reticulum</keyword>
<evidence type="ECO:0000256" key="6">
    <source>
        <dbReference type="ARBA" id="ARBA00022777"/>
    </source>
</evidence>
<name>A0A397SN23_9GLOM</name>
<evidence type="ECO:0000256" key="3">
    <source>
        <dbReference type="ARBA" id="ARBA00012132"/>
    </source>
</evidence>
<accession>A0A397SN23</accession>
<organism evidence="11 12">
    <name type="scientific">Glomus cerebriforme</name>
    <dbReference type="NCBI Taxonomy" id="658196"/>
    <lineage>
        <taxon>Eukaryota</taxon>
        <taxon>Fungi</taxon>
        <taxon>Fungi incertae sedis</taxon>
        <taxon>Mucoromycota</taxon>
        <taxon>Glomeromycotina</taxon>
        <taxon>Glomeromycetes</taxon>
        <taxon>Glomerales</taxon>
        <taxon>Glomeraceae</taxon>
        <taxon>Glomus</taxon>
    </lineage>
</organism>
<feature type="transmembrane region" description="Helical" evidence="10">
    <location>
        <begin position="483"/>
        <end position="503"/>
    </location>
</feature>
<feature type="transmembrane region" description="Helical" evidence="10">
    <location>
        <begin position="203"/>
        <end position="223"/>
    </location>
</feature>
<keyword evidence="12" id="KW-1185">Reference proteome</keyword>
<feature type="transmembrane region" description="Helical" evidence="10">
    <location>
        <begin position="384"/>
        <end position="404"/>
    </location>
</feature>
<gene>
    <name evidence="11" type="ORF">C1645_780643</name>
</gene>
<dbReference type="EC" id="2.7.1.108" evidence="3"/>
<keyword evidence="6" id="KW-0418">Kinase</keyword>
<evidence type="ECO:0000256" key="4">
    <source>
        <dbReference type="ARBA" id="ARBA00022679"/>
    </source>
</evidence>
<evidence type="ECO:0000256" key="7">
    <source>
        <dbReference type="ARBA" id="ARBA00022824"/>
    </source>
</evidence>
<feature type="transmembrane region" description="Helical" evidence="10">
    <location>
        <begin position="235"/>
        <end position="262"/>
    </location>
</feature>
<evidence type="ECO:0000256" key="10">
    <source>
        <dbReference type="SAM" id="Phobius"/>
    </source>
</evidence>
<feature type="transmembrane region" description="Helical" evidence="10">
    <location>
        <begin position="296"/>
        <end position="315"/>
    </location>
</feature>
<keyword evidence="4" id="KW-0808">Transferase</keyword>